<dbReference type="GO" id="GO:0016787">
    <property type="term" value="F:hydrolase activity"/>
    <property type="evidence" value="ECO:0007669"/>
    <property type="project" value="InterPro"/>
</dbReference>
<feature type="signal peptide" evidence="2">
    <location>
        <begin position="1"/>
        <end position="24"/>
    </location>
</feature>
<dbReference type="InterPro" id="IPR050955">
    <property type="entry name" value="Plant_Biomass_Hydrol_Est"/>
</dbReference>
<evidence type="ECO:0000313" key="4">
    <source>
        <dbReference type="EMBL" id="MBB6250941.1"/>
    </source>
</evidence>
<reference evidence="4 5" key="1">
    <citation type="submission" date="2020-08" db="EMBL/GenBank/DDBJ databases">
        <title>Genomic Encyclopedia of Type Strains, Phase IV (KMG-IV): sequencing the most valuable type-strain genomes for metagenomic binning, comparative biology and taxonomic classification.</title>
        <authorList>
            <person name="Goeker M."/>
        </authorList>
    </citation>
    <scope>NUCLEOTIDE SEQUENCE [LARGE SCALE GENOMIC DNA]</scope>
    <source>
        <strain evidence="4 5">DSM 22198</strain>
    </source>
</reference>
<dbReference type="Pfam" id="PF02230">
    <property type="entry name" value="Abhydrolase_2"/>
    <property type="match status" value="1"/>
</dbReference>
<organism evidence="4 5">
    <name type="scientific">Nitrospirillum iridis</name>
    <dbReference type="NCBI Taxonomy" id="765888"/>
    <lineage>
        <taxon>Bacteria</taxon>
        <taxon>Pseudomonadati</taxon>
        <taxon>Pseudomonadota</taxon>
        <taxon>Alphaproteobacteria</taxon>
        <taxon>Rhodospirillales</taxon>
        <taxon>Azospirillaceae</taxon>
        <taxon>Nitrospirillum</taxon>
    </lineage>
</organism>
<dbReference type="Gene3D" id="3.40.50.1820">
    <property type="entry name" value="alpha/beta hydrolase"/>
    <property type="match status" value="1"/>
</dbReference>
<dbReference type="PANTHER" id="PTHR43037:SF1">
    <property type="entry name" value="BLL1128 PROTEIN"/>
    <property type="match status" value="1"/>
</dbReference>
<feature type="domain" description="Phospholipase/carboxylesterase/thioesterase" evidence="3">
    <location>
        <begin position="159"/>
        <end position="272"/>
    </location>
</feature>
<name>A0A7X0AYC5_9PROT</name>
<keyword evidence="1 2" id="KW-0732">Signal</keyword>
<dbReference type="PANTHER" id="PTHR43037">
    <property type="entry name" value="UNNAMED PRODUCT-RELATED"/>
    <property type="match status" value="1"/>
</dbReference>
<dbReference type="AlphaFoldDB" id="A0A7X0AYC5"/>
<dbReference type="SUPFAM" id="SSF53474">
    <property type="entry name" value="alpha/beta-Hydrolases"/>
    <property type="match status" value="1"/>
</dbReference>
<evidence type="ECO:0000313" key="5">
    <source>
        <dbReference type="Proteomes" id="UP000539175"/>
    </source>
</evidence>
<dbReference type="InterPro" id="IPR029058">
    <property type="entry name" value="AB_hydrolase_fold"/>
</dbReference>
<dbReference type="InterPro" id="IPR003140">
    <property type="entry name" value="PLipase/COase/thioEstase"/>
</dbReference>
<sequence length="296" mass="31086">MKHGVTVALLVVAAMAGTMASARAQGGRIEERALPYTPLPADIQALDEVIKAPLTDDFVAKSFTAPDGRIVPYRLLTPATATVQLAQARLPLVIVLHGSGSIGQNNVSQMTAFAKAWALPALRQRFPAYVVAPQVDVRSADYAPGGDGLLASHPGASLPAILALVDDLLGRLPVDPARVYVVGFSMGASAALDALVAQPGRFAAAVAFSAVPPDRDRAVAVAGTPTMQVHGDQDTENPFDPDHAWAEAVAAAGGAPIFVRYQGMEHRVPPDMILAPGWREWLFAQRLKSAAPFPNP</sequence>
<feature type="chain" id="PRO_5030836816" evidence="2">
    <location>
        <begin position="25"/>
        <end position="296"/>
    </location>
</feature>
<keyword evidence="5" id="KW-1185">Reference proteome</keyword>
<comment type="caution">
    <text evidence="4">The sequence shown here is derived from an EMBL/GenBank/DDBJ whole genome shotgun (WGS) entry which is preliminary data.</text>
</comment>
<gene>
    <name evidence="4" type="ORF">FHS74_001486</name>
</gene>
<evidence type="ECO:0000256" key="2">
    <source>
        <dbReference type="SAM" id="SignalP"/>
    </source>
</evidence>
<evidence type="ECO:0000259" key="3">
    <source>
        <dbReference type="Pfam" id="PF02230"/>
    </source>
</evidence>
<protein>
    <submittedName>
        <fullName evidence="4">Putative peptidase</fullName>
    </submittedName>
</protein>
<dbReference type="Proteomes" id="UP000539175">
    <property type="component" value="Unassembled WGS sequence"/>
</dbReference>
<dbReference type="RefSeq" id="WP_184798977.1">
    <property type="nucleotide sequence ID" value="NZ_JACIIZ010000003.1"/>
</dbReference>
<dbReference type="EMBL" id="JACIIZ010000003">
    <property type="protein sequence ID" value="MBB6250941.1"/>
    <property type="molecule type" value="Genomic_DNA"/>
</dbReference>
<evidence type="ECO:0000256" key="1">
    <source>
        <dbReference type="ARBA" id="ARBA00022729"/>
    </source>
</evidence>
<proteinExistence type="predicted"/>
<accession>A0A7X0AYC5</accession>